<dbReference type="EMBL" id="JAUJFI010000027">
    <property type="protein sequence ID" value="MDQ2102665.1"/>
    <property type="molecule type" value="Genomic_DNA"/>
</dbReference>
<dbReference type="CDD" id="cd18692">
    <property type="entry name" value="PIN_VapC-like"/>
    <property type="match status" value="1"/>
</dbReference>
<keyword evidence="3" id="KW-1185">Reference proteome</keyword>
<dbReference type="Pfam" id="PF01850">
    <property type="entry name" value="PIN"/>
    <property type="match status" value="1"/>
</dbReference>
<evidence type="ECO:0000259" key="1">
    <source>
        <dbReference type="Pfam" id="PF01850"/>
    </source>
</evidence>
<evidence type="ECO:0000313" key="2">
    <source>
        <dbReference type="EMBL" id="MDQ2102665.1"/>
    </source>
</evidence>
<reference evidence="2 3" key="1">
    <citation type="submission" date="2023-06" db="EMBL/GenBank/DDBJ databases">
        <title>Azospirillum isscasensis sp.nov, a bacterium isolated from rhizosphere soil of rice.</title>
        <authorList>
            <person name="Wang H."/>
        </authorList>
    </citation>
    <scope>NUCLEOTIDE SEQUENCE [LARGE SCALE GENOMIC DNA]</scope>
    <source>
        <strain evidence="2 3">C340-1</strain>
    </source>
</reference>
<comment type="caution">
    <text evidence="2">The sequence shown here is derived from an EMBL/GenBank/DDBJ whole genome shotgun (WGS) entry which is preliminary data.</text>
</comment>
<dbReference type="SUPFAM" id="SSF88723">
    <property type="entry name" value="PIN domain-like"/>
    <property type="match status" value="1"/>
</dbReference>
<evidence type="ECO:0000313" key="3">
    <source>
        <dbReference type="Proteomes" id="UP001227317"/>
    </source>
</evidence>
<dbReference type="InterPro" id="IPR029060">
    <property type="entry name" value="PIN-like_dom_sf"/>
</dbReference>
<proteinExistence type="predicted"/>
<name>A0ABU0WEP8_9PROT</name>
<feature type="domain" description="PIN" evidence="1">
    <location>
        <begin position="3"/>
        <end position="119"/>
    </location>
</feature>
<dbReference type="InterPro" id="IPR002716">
    <property type="entry name" value="PIN_dom"/>
</dbReference>
<gene>
    <name evidence="2" type="ORF">QSG27_08190</name>
</gene>
<sequence>MITFDTNVLFYALDRRSPEKQAVAQDLIGRALDRPGTVVLSMQVLGELYFSLTRKKVVSREDALRTVRLHMDVFDLIPGTRAGFAKALDAVRDHDLPLWDAVLWADVDAFGCRLLLTEDFQDGRVLGGVRILNPFNPDNRVPLDAALPPVE</sequence>
<dbReference type="Gene3D" id="3.40.50.1010">
    <property type="entry name" value="5'-nuclease"/>
    <property type="match status" value="1"/>
</dbReference>
<protein>
    <submittedName>
        <fullName evidence="2">PIN domain-containing protein</fullName>
    </submittedName>
</protein>
<organism evidence="2 3">
    <name type="scientific">Azospirillum isscasi</name>
    <dbReference type="NCBI Taxonomy" id="3053926"/>
    <lineage>
        <taxon>Bacteria</taxon>
        <taxon>Pseudomonadati</taxon>
        <taxon>Pseudomonadota</taxon>
        <taxon>Alphaproteobacteria</taxon>
        <taxon>Rhodospirillales</taxon>
        <taxon>Azospirillaceae</taxon>
        <taxon>Azospirillum</taxon>
    </lineage>
</organism>
<dbReference type="Proteomes" id="UP001227317">
    <property type="component" value="Unassembled WGS sequence"/>
</dbReference>
<accession>A0ABU0WEP8</accession>
<dbReference type="RefSeq" id="WP_306704985.1">
    <property type="nucleotide sequence ID" value="NZ_JAUJFI010000027.1"/>
</dbReference>